<dbReference type="AlphaFoldDB" id="A0AAE9CXC7"/>
<accession>A0AAE9CXC7</accession>
<gene>
    <name evidence="2" type="ORF">L3Y34_013724</name>
</gene>
<dbReference type="EMBL" id="CP090896">
    <property type="protein sequence ID" value="ULT85179.1"/>
    <property type="molecule type" value="Genomic_DNA"/>
</dbReference>
<name>A0AAE9CXC7_CAEBR</name>
<evidence type="ECO:0000256" key="1">
    <source>
        <dbReference type="SAM" id="MobiDB-lite"/>
    </source>
</evidence>
<proteinExistence type="predicted"/>
<protein>
    <submittedName>
        <fullName evidence="2">Uncharacterized protein</fullName>
    </submittedName>
</protein>
<sequence length="99" mass="11693">MCFLKPIVVCCPKPRTNHHHDISIGSRCHFRRSCPYIMEEHHERHACEAEICEKQRGTAHFSREGGQQEEKQRRQDEETYIAEKKRICEEQERQATTGA</sequence>
<feature type="region of interest" description="Disordered" evidence="1">
    <location>
        <begin position="58"/>
        <end position="77"/>
    </location>
</feature>
<evidence type="ECO:0000313" key="3">
    <source>
        <dbReference type="Proteomes" id="UP000827892"/>
    </source>
</evidence>
<organism evidence="2 3">
    <name type="scientific">Caenorhabditis briggsae</name>
    <dbReference type="NCBI Taxonomy" id="6238"/>
    <lineage>
        <taxon>Eukaryota</taxon>
        <taxon>Metazoa</taxon>
        <taxon>Ecdysozoa</taxon>
        <taxon>Nematoda</taxon>
        <taxon>Chromadorea</taxon>
        <taxon>Rhabditida</taxon>
        <taxon>Rhabditina</taxon>
        <taxon>Rhabditomorpha</taxon>
        <taxon>Rhabditoidea</taxon>
        <taxon>Rhabditidae</taxon>
        <taxon>Peloderinae</taxon>
        <taxon>Caenorhabditis</taxon>
    </lineage>
</organism>
<dbReference type="Proteomes" id="UP000827892">
    <property type="component" value="Chromosome X"/>
</dbReference>
<evidence type="ECO:0000313" key="2">
    <source>
        <dbReference type="EMBL" id="ULT85179.1"/>
    </source>
</evidence>
<reference evidence="2 3" key="1">
    <citation type="submission" date="2022-05" db="EMBL/GenBank/DDBJ databases">
        <title>Chromosome-level reference genomes for two strains of Caenorhabditis briggsae: an improved platform for comparative genomics.</title>
        <authorList>
            <person name="Stevens L."/>
            <person name="Andersen E.C."/>
        </authorList>
    </citation>
    <scope>NUCLEOTIDE SEQUENCE [LARGE SCALE GENOMIC DNA]</scope>
    <source>
        <strain evidence="2">QX1410_ONT</strain>
        <tissue evidence="2">Whole-organism</tissue>
    </source>
</reference>